<dbReference type="CDD" id="cd19080">
    <property type="entry name" value="AKR_AKR9A_9B"/>
    <property type="match status" value="1"/>
</dbReference>
<gene>
    <name evidence="4" type="ORF">SAMN04488000_12716</name>
</gene>
<feature type="transmembrane region" description="Helical" evidence="2">
    <location>
        <begin position="195"/>
        <end position="218"/>
    </location>
</feature>
<reference evidence="5" key="1">
    <citation type="submission" date="2016-10" db="EMBL/GenBank/DDBJ databases">
        <authorList>
            <person name="Varghese N."/>
            <person name="Submissions S."/>
        </authorList>
    </citation>
    <scope>NUCLEOTIDE SEQUENCE [LARGE SCALE GENOMIC DNA]</scope>
    <source>
        <strain evidence="5">DSM 44437</strain>
    </source>
</reference>
<keyword evidence="2" id="KW-0472">Membrane</keyword>
<dbReference type="Pfam" id="PF00248">
    <property type="entry name" value="Aldo_ket_red"/>
    <property type="match status" value="1"/>
</dbReference>
<organism evidence="4 5">
    <name type="scientific">Lentzea albida</name>
    <dbReference type="NCBI Taxonomy" id="65499"/>
    <lineage>
        <taxon>Bacteria</taxon>
        <taxon>Bacillati</taxon>
        <taxon>Actinomycetota</taxon>
        <taxon>Actinomycetes</taxon>
        <taxon>Pseudonocardiales</taxon>
        <taxon>Pseudonocardiaceae</taxon>
        <taxon>Lentzea</taxon>
    </lineage>
</organism>
<evidence type="ECO:0000256" key="2">
    <source>
        <dbReference type="SAM" id="Phobius"/>
    </source>
</evidence>
<dbReference type="AlphaFoldDB" id="A0A1H9X3F1"/>
<evidence type="ECO:0000313" key="5">
    <source>
        <dbReference type="Proteomes" id="UP000199503"/>
    </source>
</evidence>
<keyword evidence="2" id="KW-0812">Transmembrane</keyword>
<dbReference type="SUPFAM" id="SSF51430">
    <property type="entry name" value="NAD(P)-linked oxidoreductase"/>
    <property type="match status" value="1"/>
</dbReference>
<protein>
    <submittedName>
        <fullName evidence="4">Predicted oxidoreductase</fullName>
    </submittedName>
</protein>
<name>A0A1H9X3F1_9PSEU</name>
<dbReference type="GO" id="GO:0005829">
    <property type="term" value="C:cytosol"/>
    <property type="evidence" value="ECO:0007669"/>
    <property type="project" value="TreeGrafter"/>
</dbReference>
<dbReference type="Proteomes" id="UP000199503">
    <property type="component" value="Unassembled WGS sequence"/>
</dbReference>
<sequence>MRYRFLGSSGLRVSELSLGTGNFGVGWGHGAQAPESKAMYDTYREAGGNFIDTASNYQAGDAEEYLSDIIASDREDIVLSTKYTMGSTAASGLQMTGNSRKAMVQSLEQSLRRLRTDRVDVFWAHVADESTPIEEILRAFDDLTSAGKILYAGLCNFPAWRVATGMTVARHHGWAPPVAIQIEYSLVERSADRELMPMAAAFGLGVLGFTPLGGGLLTGKYRRGGTGRAQSSISQFLHREDDPAKSKVLDAVESVAADLDTTPERVAIKWSMWKGVIPIIGPRSVDQLTSNLAATELEIPSHRLEWLDEVSAPQLGHPHGLWSAFERAEKNRFTRP</sequence>
<dbReference type="InterPro" id="IPR036812">
    <property type="entry name" value="NAD(P)_OxRdtase_dom_sf"/>
</dbReference>
<proteinExistence type="predicted"/>
<dbReference type="Gene3D" id="3.20.20.100">
    <property type="entry name" value="NADP-dependent oxidoreductase domain"/>
    <property type="match status" value="1"/>
</dbReference>
<evidence type="ECO:0000256" key="1">
    <source>
        <dbReference type="ARBA" id="ARBA00023002"/>
    </source>
</evidence>
<dbReference type="PANTHER" id="PTHR43364:SF4">
    <property type="entry name" value="NAD(P)-LINKED OXIDOREDUCTASE SUPERFAMILY PROTEIN"/>
    <property type="match status" value="1"/>
</dbReference>
<dbReference type="GO" id="GO:0016491">
    <property type="term" value="F:oxidoreductase activity"/>
    <property type="evidence" value="ECO:0007669"/>
    <property type="project" value="UniProtKB-KW"/>
</dbReference>
<keyword evidence="5" id="KW-1185">Reference proteome</keyword>
<keyword evidence="1" id="KW-0560">Oxidoreductase</keyword>
<accession>A0A1H9X3F1</accession>
<dbReference type="EMBL" id="FOFV01000027">
    <property type="protein sequence ID" value="SES40645.1"/>
    <property type="molecule type" value="Genomic_DNA"/>
</dbReference>
<dbReference type="InterPro" id="IPR050523">
    <property type="entry name" value="AKR_Detox_Biosynth"/>
</dbReference>
<dbReference type="OrthoDB" id="9768793at2"/>
<evidence type="ECO:0000259" key="3">
    <source>
        <dbReference type="Pfam" id="PF00248"/>
    </source>
</evidence>
<dbReference type="RefSeq" id="WP_089926884.1">
    <property type="nucleotide sequence ID" value="NZ_FOFV01000027.1"/>
</dbReference>
<keyword evidence="2" id="KW-1133">Transmembrane helix</keyword>
<evidence type="ECO:0000313" key="4">
    <source>
        <dbReference type="EMBL" id="SES40645.1"/>
    </source>
</evidence>
<feature type="domain" description="NADP-dependent oxidoreductase" evidence="3">
    <location>
        <begin position="15"/>
        <end position="310"/>
    </location>
</feature>
<dbReference type="PANTHER" id="PTHR43364">
    <property type="entry name" value="NADH-SPECIFIC METHYLGLYOXAL REDUCTASE-RELATED"/>
    <property type="match status" value="1"/>
</dbReference>
<dbReference type="STRING" id="65499.SAMN04488000_12716"/>
<dbReference type="InterPro" id="IPR023210">
    <property type="entry name" value="NADP_OxRdtase_dom"/>
</dbReference>